<dbReference type="EMBL" id="JASJQH010001022">
    <property type="protein sequence ID" value="KAK9762272.1"/>
    <property type="molecule type" value="Genomic_DNA"/>
</dbReference>
<evidence type="ECO:0000313" key="2">
    <source>
        <dbReference type="Proteomes" id="UP001479436"/>
    </source>
</evidence>
<organism evidence="1 2">
    <name type="scientific">Basidiobolus ranarum</name>
    <dbReference type="NCBI Taxonomy" id="34480"/>
    <lineage>
        <taxon>Eukaryota</taxon>
        <taxon>Fungi</taxon>
        <taxon>Fungi incertae sedis</taxon>
        <taxon>Zoopagomycota</taxon>
        <taxon>Entomophthoromycotina</taxon>
        <taxon>Basidiobolomycetes</taxon>
        <taxon>Basidiobolales</taxon>
        <taxon>Basidiobolaceae</taxon>
        <taxon>Basidiobolus</taxon>
    </lineage>
</organism>
<accession>A0ABR2WLC5</accession>
<dbReference type="Proteomes" id="UP001479436">
    <property type="component" value="Unassembled WGS sequence"/>
</dbReference>
<comment type="caution">
    <text evidence="1">The sequence shown here is derived from an EMBL/GenBank/DDBJ whole genome shotgun (WGS) entry which is preliminary data.</text>
</comment>
<protein>
    <submittedName>
        <fullName evidence="1">Uncharacterized protein</fullName>
    </submittedName>
</protein>
<gene>
    <name evidence="1" type="ORF">K7432_012163</name>
</gene>
<name>A0ABR2WLC5_9FUNG</name>
<reference evidence="1 2" key="1">
    <citation type="submission" date="2023-04" db="EMBL/GenBank/DDBJ databases">
        <title>Genome of Basidiobolus ranarum AG-B5.</title>
        <authorList>
            <person name="Stajich J.E."/>
            <person name="Carter-House D."/>
            <person name="Gryganskyi A."/>
        </authorList>
    </citation>
    <scope>NUCLEOTIDE SEQUENCE [LARGE SCALE GENOMIC DNA]</scope>
    <source>
        <strain evidence="1 2">AG-B5</strain>
    </source>
</reference>
<keyword evidence="2" id="KW-1185">Reference proteome</keyword>
<evidence type="ECO:0000313" key="1">
    <source>
        <dbReference type="EMBL" id="KAK9762272.1"/>
    </source>
</evidence>
<sequence>MDLAVRIVQLFVGDEIIPLLINISEYHWTKDSTQDDFTSVIPDLDLSKIKPNGEIGTFAEFLKLINL</sequence>
<proteinExistence type="predicted"/>